<feature type="signal peptide" evidence="1">
    <location>
        <begin position="1"/>
        <end position="21"/>
    </location>
</feature>
<evidence type="ECO:0000313" key="3">
    <source>
        <dbReference type="Proteomes" id="UP000636479"/>
    </source>
</evidence>
<sequence length="144" mass="15136">MFMFKKSLFLVCALVASGSLAAPSANLVATRQGPGCNVPGLVSAIQAVSEQAAVIRAIGDAEPDPLRRDIPNRARFNRIIRAALDAADAVSVDQFAEANAKAVQIDSLLNSIFSTLGDNDVSPQDLELNARVVQLTRQASACSV</sequence>
<protein>
    <submittedName>
        <fullName evidence="2">Uncharacterized protein</fullName>
    </submittedName>
</protein>
<dbReference type="EMBL" id="JACAZF010000015">
    <property type="protein sequence ID" value="KAF7290197.1"/>
    <property type="molecule type" value="Genomic_DNA"/>
</dbReference>
<organism evidence="2 3">
    <name type="scientific">Mycena indigotica</name>
    <dbReference type="NCBI Taxonomy" id="2126181"/>
    <lineage>
        <taxon>Eukaryota</taxon>
        <taxon>Fungi</taxon>
        <taxon>Dikarya</taxon>
        <taxon>Basidiomycota</taxon>
        <taxon>Agaricomycotina</taxon>
        <taxon>Agaricomycetes</taxon>
        <taxon>Agaricomycetidae</taxon>
        <taxon>Agaricales</taxon>
        <taxon>Marasmiineae</taxon>
        <taxon>Mycenaceae</taxon>
        <taxon>Mycena</taxon>
    </lineage>
</organism>
<dbReference type="GeneID" id="59352295"/>
<accession>A0A8H6S0G8</accession>
<dbReference type="Proteomes" id="UP000636479">
    <property type="component" value="Unassembled WGS sequence"/>
</dbReference>
<evidence type="ECO:0000256" key="1">
    <source>
        <dbReference type="SAM" id="SignalP"/>
    </source>
</evidence>
<gene>
    <name evidence="2" type="ORF">MIND_01333100</name>
</gene>
<keyword evidence="1" id="KW-0732">Signal</keyword>
<proteinExistence type="predicted"/>
<feature type="chain" id="PRO_5034118038" evidence="1">
    <location>
        <begin position="22"/>
        <end position="144"/>
    </location>
</feature>
<keyword evidence="3" id="KW-1185">Reference proteome</keyword>
<name>A0A8H6S0G8_9AGAR</name>
<evidence type="ECO:0000313" key="2">
    <source>
        <dbReference type="EMBL" id="KAF7290197.1"/>
    </source>
</evidence>
<reference evidence="2" key="1">
    <citation type="submission" date="2020-05" db="EMBL/GenBank/DDBJ databases">
        <title>Mycena genomes resolve the evolution of fungal bioluminescence.</title>
        <authorList>
            <person name="Tsai I.J."/>
        </authorList>
    </citation>
    <scope>NUCLEOTIDE SEQUENCE</scope>
    <source>
        <strain evidence="2">171206Taipei</strain>
    </source>
</reference>
<comment type="caution">
    <text evidence="2">The sequence shown here is derived from an EMBL/GenBank/DDBJ whole genome shotgun (WGS) entry which is preliminary data.</text>
</comment>
<dbReference type="AlphaFoldDB" id="A0A8H6S0G8"/>
<dbReference type="RefSeq" id="XP_037213775.1">
    <property type="nucleotide sequence ID" value="XM_037369779.1"/>
</dbReference>